<dbReference type="OrthoDB" id="2290647at2759"/>
<feature type="region of interest" description="Disordered" evidence="1">
    <location>
        <begin position="11"/>
        <end position="39"/>
    </location>
</feature>
<feature type="compositionally biased region" description="Polar residues" evidence="1">
    <location>
        <begin position="160"/>
        <end position="176"/>
    </location>
</feature>
<keyword evidence="3" id="KW-1185">Reference proteome</keyword>
<dbReference type="STRING" id="35722.A0A0B7N7L1"/>
<feature type="compositionally biased region" description="Low complexity" evidence="1">
    <location>
        <begin position="213"/>
        <end position="238"/>
    </location>
</feature>
<proteinExistence type="predicted"/>
<feature type="compositionally biased region" description="Low complexity" evidence="1">
    <location>
        <begin position="297"/>
        <end position="314"/>
    </location>
</feature>
<sequence>MTQSPSLRFFSSFKGGGKARGDTHKISHAPIEQGAKNQPDNVQGWLMNVETPNNIATIVDAENNSIPIEHIRNSKSGRPGSITSEDSVNLDELINANFTADMDDETDLPNLADLGLDDSNDDFWKMEKNDTVSSLNIGLDEFSGSIVDEYDLDWSPSDTTASTIKTSLPVTPSSDIASRYRRSDSVSSENSLTSQSTITQYAKYGLAPMTYPSESSSASSRSPSRQSNYSTASSNTTSGIPHPRTNSSSNNNGNGGIPTPSRSYTLRESNASHILSPSNKKGSTQRTQLTKRASHIPAPASYTSPPSPQKTTSSGLRIPTTPTQKRITQRSSHIPTVRESLHRPGSPLQQRPSATPSRIGMRSPTPGGPRNSIFASKEPRPTTPTRPEEKRGATPTSRPSGLRPPGSIVDSG</sequence>
<name>A0A0B7N7L1_9FUNG</name>
<gene>
    <name evidence="2" type="primary">PARPA_05239.1 scaffold 16736</name>
</gene>
<dbReference type="EMBL" id="LN726131">
    <property type="protein sequence ID" value="CEP11403.1"/>
    <property type="molecule type" value="Genomic_DNA"/>
</dbReference>
<protein>
    <submittedName>
        <fullName evidence="2">Uncharacterized protein</fullName>
    </submittedName>
</protein>
<reference evidence="2 3" key="1">
    <citation type="submission" date="2014-09" db="EMBL/GenBank/DDBJ databases">
        <authorList>
            <person name="Ellenberger Sabrina"/>
        </authorList>
    </citation>
    <scope>NUCLEOTIDE SEQUENCE [LARGE SCALE GENOMIC DNA]</scope>
    <source>
        <strain evidence="2 3">CBS 412.66</strain>
    </source>
</reference>
<feature type="compositionally biased region" description="Polar residues" evidence="1">
    <location>
        <begin position="260"/>
        <end position="291"/>
    </location>
</feature>
<evidence type="ECO:0000313" key="2">
    <source>
        <dbReference type="EMBL" id="CEP11403.1"/>
    </source>
</evidence>
<feature type="compositionally biased region" description="Polar residues" evidence="1">
    <location>
        <begin position="347"/>
        <end position="356"/>
    </location>
</feature>
<dbReference type="Proteomes" id="UP000054107">
    <property type="component" value="Unassembled WGS sequence"/>
</dbReference>
<feature type="compositionally biased region" description="Polar residues" evidence="1">
    <location>
        <begin position="185"/>
        <end position="195"/>
    </location>
</feature>
<evidence type="ECO:0000313" key="3">
    <source>
        <dbReference type="Proteomes" id="UP000054107"/>
    </source>
</evidence>
<organism evidence="2 3">
    <name type="scientific">Parasitella parasitica</name>
    <dbReference type="NCBI Taxonomy" id="35722"/>
    <lineage>
        <taxon>Eukaryota</taxon>
        <taxon>Fungi</taxon>
        <taxon>Fungi incertae sedis</taxon>
        <taxon>Mucoromycota</taxon>
        <taxon>Mucoromycotina</taxon>
        <taxon>Mucoromycetes</taxon>
        <taxon>Mucorales</taxon>
        <taxon>Mucorineae</taxon>
        <taxon>Mucoraceae</taxon>
        <taxon>Parasitella</taxon>
    </lineage>
</organism>
<dbReference type="AlphaFoldDB" id="A0A0B7N7L1"/>
<evidence type="ECO:0000256" key="1">
    <source>
        <dbReference type="SAM" id="MobiDB-lite"/>
    </source>
</evidence>
<feature type="region of interest" description="Disordered" evidence="1">
    <location>
        <begin position="160"/>
        <end position="195"/>
    </location>
</feature>
<feature type="region of interest" description="Disordered" evidence="1">
    <location>
        <begin position="211"/>
        <end position="412"/>
    </location>
</feature>
<accession>A0A0B7N7L1</accession>
<feature type="compositionally biased region" description="Polar residues" evidence="1">
    <location>
        <begin position="320"/>
        <end position="334"/>
    </location>
</feature>